<proteinExistence type="inferred from homology"/>
<dbReference type="PANTHER" id="PTHR30344:SF1">
    <property type="entry name" value="6-PHOSPHOGLUCONOLACTONASE"/>
    <property type="match status" value="1"/>
</dbReference>
<comment type="caution">
    <text evidence="2">The sequence shown here is derived from an EMBL/GenBank/DDBJ whole genome shotgun (WGS) entry which is preliminary data.</text>
</comment>
<dbReference type="InterPro" id="IPR050282">
    <property type="entry name" value="Cycloisomerase_2"/>
</dbReference>
<dbReference type="PANTHER" id="PTHR30344">
    <property type="entry name" value="6-PHOSPHOGLUCONOLACTONASE-RELATED"/>
    <property type="match status" value="1"/>
</dbReference>
<dbReference type="InterPro" id="IPR011045">
    <property type="entry name" value="N2O_reductase_N"/>
</dbReference>
<organism evidence="2 3">
    <name type="scientific">Nocardia terpenica</name>
    <dbReference type="NCBI Taxonomy" id="455432"/>
    <lineage>
        <taxon>Bacteria</taxon>
        <taxon>Bacillati</taxon>
        <taxon>Actinomycetota</taxon>
        <taxon>Actinomycetes</taxon>
        <taxon>Mycobacteriales</taxon>
        <taxon>Nocardiaceae</taxon>
        <taxon>Nocardia</taxon>
    </lineage>
</organism>
<dbReference type="EMBL" id="LWGR01000013">
    <property type="protein sequence ID" value="KZM70569.1"/>
    <property type="molecule type" value="Genomic_DNA"/>
</dbReference>
<dbReference type="SUPFAM" id="SSF63825">
    <property type="entry name" value="YWTD domain"/>
    <property type="match status" value="1"/>
</dbReference>
<dbReference type="InterPro" id="IPR015943">
    <property type="entry name" value="WD40/YVTN_repeat-like_dom_sf"/>
</dbReference>
<dbReference type="GO" id="GO:0017057">
    <property type="term" value="F:6-phosphogluconolactonase activity"/>
    <property type="evidence" value="ECO:0007669"/>
    <property type="project" value="TreeGrafter"/>
</dbReference>
<protein>
    <submittedName>
        <fullName evidence="2">6-phosphogluconolactonase</fullName>
    </submittedName>
</protein>
<dbReference type="RefSeq" id="WP_067593741.1">
    <property type="nucleotide sequence ID" value="NZ_JABMCZ010000003.1"/>
</dbReference>
<gene>
    <name evidence="2" type="ORF">AWN90_38960</name>
</gene>
<dbReference type="OrthoDB" id="3725564at2"/>
<evidence type="ECO:0000313" key="3">
    <source>
        <dbReference type="Proteomes" id="UP000076512"/>
    </source>
</evidence>
<reference evidence="2 3" key="1">
    <citation type="submission" date="2016-04" db="EMBL/GenBank/DDBJ databases">
        <authorList>
            <person name="Evans L.H."/>
            <person name="Alamgir A."/>
            <person name="Owens N."/>
            <person name="Weber N.D."/>
            <person name="Virtaneva K."/>
            <person name="Barbian K."/>
            <person name="Babar A."/>
            <person name="Rosenke K."/>
        </authorList>
    </citation>
    <scope>NUCLEOTIDE SEQUENCE [LARGE SCALE GENOMIC DNA]</scope>
    <source>
        <strain evidence="2 3">IFM 0406</strain>
    </source>
</reference>
<dbReference type="InterPro" id="IPR019405">
    <property type="entry name" value="Lactonase_7-beta_prop"/>
</dbReference>
<evidence type="ECO:0000313" key="2">
    <source>
        <dbReference type="EMBL" id="KZM70569.1"/>
    </source>
</evidence>
<dbReference type="AlphaFoldDB" id="A0A164JNE2"/>
<dbReference type="Gene3D" id="2.130.10.10">
    <property type="entry name" value="YVTN repeat-like/Quinoprotein amine dehydrogenase"/>
    <property type="match status" value="1"/>
</dbReference>
<dbReference type="SUPFAM" id="SSF50974">
    <property type="entry name" value="Nitrous oxide reductase, N-terminal domain"/>
    <property type="match status" value="1"/>
</dbReference>
<dbReference type="GO" id="GO:0005829">
    <property type="term" value="C:cytosol"/>
    <property type="evidence" value="ECO:0007669"/>
    <property type="project" value="TreeGrafter"/>
</dbReference>
<comment type="similarity">
    <text evidence="1">Belongs to the cycloisomerase 2 family.</text>
</comment>
<accession>A0A164JNE2</accession>
<dbReference type="Pfam" id="PF10282">
    <property type="entry name" value="Lactonase"/>
    <property type="match status" value="1"/>
</dbReference>
<name>A0A164JNE2_9NOCA</name>
<sequence length="336" mass="35550">MTRSAAYVSNADSGTISVLHLTADGTVTPVQTVAAGAAVMPLAVGPDRRHLYAALRSRPYSVACFDIGSGTGRLTALATIPLADNMAYLATDRTGRYLLAASYPGDVVSVNPIGPDGVVRPDPVEVLSTPPHAHSIVPDPTNRYVFATSLGGDAILQFRFDPETGRLTPNTPAFVVTEPGAGPRHLVFHPAGRLAFVANELDGTVSAFEFDSDTGCLTLLDTYTVLPDQGSKPWTAELRLTPDGHHLYASDRHTNTLATFRINPHPATLTPLGHTPTEPCPRGFAIAPTGHHLLAAGQDSNALTVYSIDPPTGTLTPLARHPLGRNPNWVEIIPLS</sequence>
<keyword evidence="3" id="KW-1185">Reference proteome</keyword>
<dbReference type="Proteomes" id="UP000076512">
    <property type="component" value="Unassembled WGS sequence"/>
</dbReference>
<evidence type="ECO:0000256" key="1">
    <source>
        <dbReference type="ARBA" id="ARBA00005564"/>
    </source>
</evidence>